<accession>A0A8K1FTE5</accession>
<evidence type="ECO:0000313" key="2">
    <source>
        <dbReference type="Proteomes" id="UP000796761"/>
    </source>
</evidence>
<keyword evidence="2" id="KW-1185">Reference proteome</keyword>
<feature type="non-terminal residue" evidence="1">
    <location>
        <position position="1"/>
    </location>
</feature>
<protein>
    <submittedName>
        <fullName evidence="1">Uncharacterized protein</fullName>
    </submittedName>
</protein>
<evidence type="ECO:0000313" key="1">
    <source>
        <dbReference type="EMBL" id="TRZ04989.1"/>
    </source>
</evidence>
<feature type="non-terminal residue" evidence="1">
    <location>
        <position position="77"/>
    </location>
</feature>
<dbReference type="AlphaFoldDB" id="A0A8K1FTE5"/>
<dbReference type="Proteomes" id="UP000796761">
    <property type="component" value="Unassembled WGS sequence"/>
</dbReference>
<proteinExistence type="predicted"/>
<reference evidence="1" key="1">
    <citation type="submission" date="2019-04" db="EMBL/GenBank/DDBJ databases">
        <title>Genome assembly of Zosterops borbonicus 15179.</title>
        <authorList>
            <person name="Leroy T."/>
            <person name="Anselmetti Y."/>
            <person name="Tilak M.-K."/>
            <person name="Nabholz B."/>
        </authorList>
    </citation>
    <scope>NUCLEOTIDE SEQUENCE</scope>
    <source>
        <strain evidence="1">HGM_15179</strain>
        <tissue evidence="1">Muscle</tissue>
    </source>
</reference>
<organism evidence="1 2">
    <name type="scientific">Zosterops borbonicus</name>
    <dbReference type="NCBI Taxonomy" id="364589"/>
    <lineage>
        <taxon>Eukaryota</taxon>
        <taxon>Metazoa</taxon>
        <taxon>Chordata</taxon>
        <taxon>Craniata</taxon>
        <taxon>Vertebrata</taxon>
        <taxon>Euteleostomi</taxon>
        <taxon>Archelosauria</taxon>
        <taxon>Archosauria</taxon>
        <taxon>Dinosauria</taxon>
        <taxon>Saurischia</taxon>
        <taxon>Theropoda</taxon>
        <taxon>Coelurosauria</taxon>
        <taxon>Aves</taxon>
        <taxon>Neognathae</taxon>
        <taxon>Neoaves</taxon>
        <taxon>Telluraves</taxon>
        <taxon>Australaves</taxon>
        <taxon>Passeriformes</taxon>
        <taxon>Sylvioidea</taxon>
        <taxon>Zosteropidae</taxon>
        <taxon>Zosterops</taxon>
    </lineage>
</organism>
<dbReference type="EMBL" id="SWJQ01007616">
    <property type="protein sequence ID" value="TRZ04989.1"/>
    <property type="molecule type" value="Genomic_DNA"/>
</dbReference>
<name>A0A8K1FTE5_9PASS</name>
<comment type="caution">
    <text evidence="1">The sequence shown here is derived from an EMBL/GenBank/DDBJ whole genome shotgun (WGS) entry which is preliminary data.</text>
</comment>
<gene>
    <name evidence="1" type="ORF">HGM15179_022118</name>
</gene>
<sequence length="77" mass="7589">SHSWLWGPIYGCGVPVSIFGVPPPVFGVPGHLVPEPGPVAGGGGRLAPGLVPAAALQRAGPAPLGRLLRGQGALRPG</sequence>